<gene>
    <name evidence="1" type="ORF">CDV31_006285</name>
</gene>
<dbReference type="EMBL" id="NIZV01000070">
    <property type="protein sequence ID" value="RSM12444.1"/>
    <property type="molecule type" value="Genomic_DNA"/>
</dbReference>
<accession>A0A428UDT1</accession>
<sequence>MLQPTHQMHHEARQRVDPQNEHRYTLSEVLYQIGEIVGEMPVLMTSTANCTVYKGHEVYCVIGQDVKVVTMAIDRAAWGALRRVDRTYKLFQEALESLDNDPPDGAVCNGVTTTVPGDGSYLEGVRQGTTAKEARKMVLGGVY</sequence>
<dbReference type="Proteomes" id="UP000288429">
    <property type="component" value="Unassembled WGS sequence"/>
</dbReference>
<protein>
    <submittedName>
        <fullName evidence="1">Uncharacterized protein</fullName>
    </submittedName>
</protein>
<organism evidence="1 2">
    <name type="scientific">Fusarium ambrosium</name>
    <dbReference type="NCBI Taxonomy" id="131363"/>
    <lineage>
        <taxon>Eukaryota</taxon>
        <taxon>Fungi</taxon>
        <taxon>Dikarya</taxon>
        <taxon>Ascomycota</taxon>
        <taxon>Pezizomycotina</taxon>
        <taxon>Sordariomycetes</taxon>
        <taxon>Hypocreomycetidae</taxon>
        <taxon>Hypocreales</taxon>
        <taxon>Nectriaceae</taxon>
        <taxon>Fusarium</taxon>
        <taxon>Fusarium solani species complex</taxon>
    </lineage>
</organism>
<reference evidence="1 2" key="1">
    <citation type="submission" date="2017-06" db="EMBL/GenBank/DDBJ databases">
        <title>Cmopartive genomic analysis of Ambrosia Fusariam Clade fungi.</title>
        <authorList>
            <person name="Stajich J.E."/>
            <person name="Carrillo J."/>
            <person name="Kijimoto T."/>
            <person name="Eskalen A."/>
            <person name="O'Donnell K."/>
            <person name="Kasson M."/>
        </authorList>
    </citation>
    <scope>NUCLEOTIDE SEQUENCE [LARGE SCALE GENOMIC DNA]</scope>
    <source>
        <strain evidence="1 2">NRRL 20438</strain>
    </source>
</reference>
<comment type="caution">
    <text evidence="1">The sequence shown here is derived from an EMBL/GenBank/DDBJ whole genome shotgun (WGS) entry which is preliminary data.</text>
</comment>
<evidence type="ECO:0000313" key="2">
    <source>
        <dbReference type="Proteomes" id="UP000288429"/>
    </source>
</evidence>
<evidence type="ECO:0000313" key="1">
    <source>
        <dbReference type="EMBL" id="RSM12444.1"/>
    </source>
</evidence>
<proteinExistence type="predicted"/>
<name>A0A428UDT1_9HYPO</name>
<dbReference type="AlphaFoldDB" id="A0A428UDT1"/>
<keyword evidence="2" id="KW-1185">Reference proteome</keyword>